<proteinExistence type="predicted"/>
<dbReference type="InterPro" id="IPR023772">
    <property type="entry name" value="DNA-bd_HTH_TetR-type_CS"/>
</dbReference>
<dbReference type="GO" id="GO:0003700">
    <property type="term" value="F:DNA-binding transcription factor activity"/>
    <property type="evidence" value="ECO:0007669"/>
    <property type="project" value="InterPro"/>
</dbReference>
<keyword evidence="2 4" id="KW-0238">DNA-binding</keyword>
<evidence type="ECO:0000259" key="5">
    <source>
        <dbReference type="PROSITE" id="PS50977"/>
    </source>
</evidence>
<dbReference type="RefSeq" id="WP_063479000.1">
    <property type="nucleotide sequence ID" value="NZ_CP147845.1"/>
</dbReference>
<dbReference type="GO" id="GO:0003677">
    <property type="term" value="F:DNA binding"/>
    <property type="evidence" value="ECO:0007669"/>
    <property type="project" value="UniProtKB-UniRule"/>
</dbReference>
<dbReference type="InterPro" id="IPR036271">
    <property type="entry name" value="Tet_transcr_reg_TetR-rel_C_sf"/>
</dbReference>
<evidence type="ECO:0000256" key="1">
    <source>
        <dbReference type="ARBA" id="ARBA00023015"/>
    </source>
</evidence>
<organism evidence="6 7">
    <name type="scientific">Paenibacillus glucanolyticus</name>
    <dbReference type="NCBI Taxonomy" id="59843"/>
    <lineage>
        <taxon>Bacteria</taxon>
        <taxon>Bacillati</taxon>
        <taxon>Bacillota</taxon>
        <taxon>Bacilli</taxon>
        <taxon>Bacillales</taxon>
        <taxon>Paenibacillaceae</taxon>
        <taxon>Paenibacillus</taxon>
    </lineage>
</organism>
<keyword evidence="3" id="KW-0804">Transcription</keyword>
<sequence>MNKKQQQSEDTKRRIAEAAKALIMQKGYKSTSIEEIVEATGSSKGNIYYHFKSKEGLFLYLIEEWDLEWEQKWSSKEHQYTTITDKLYGIADQLVFDDLNHPFSKALDEFLNSNESMSEDVEQRITQIIRNRLEFNQKLLQQGIDQGEFENHNVEHLSIIFESLIAGLSQMSQMAKLDNVLALYHSAIRVLLYGIAKKPGMNNGR</sequence>
<dbReference type="EMBL" id="LWMH01000001">
    <property type="protein sequence ID" value="KZS47774.1"/>
    <property type="molecule type" value="Genomic_DNA"/>
</dbReference>
<dbReference type="STRING" id="59843.A3958_17875"/>
<dbReference type="InterPro" id="IPR013571">
    <property type="entry name" value="Tscrpt_reg_QacR_C"/>
</dbReference>
<dbReference type="PANTHER" id="PTHR47506">
    <property type="entry name" value="TRANSCRIPTIONAL REGULATORY PROTEIN"/>
    <property type="match status" value="1"/>
</dbReference>
<evidence type="ECO:0000313" key="7">
    <source>
        <dbReference type="Proteomes" id="UP000076796"/>
    </source>
</evidence>
<dbReference type="AlphaFoldDB" id="A0A163L397"/>
<dbReference type="Gene3D" id="1.10.357.10">
    <property type="entry name" value="Tetracycline Repressor, domain 2"/>
    <property type="match status" value="1"/>
</dbReference>
<dbReference type="Gene3D" id="1.10.10.60">
    <property type="entry name" value="Homeodomain-like"/>
    <property type="match status" value="1"/>
</dbReference>
<dbReference type="GO" id="GO:0045892">
    <property type="term" value="P:negative regulation of DNA-templated transcription"/>
    <property type="evidence" value="ECO:0007669"/>
    <property type="project" value="InterPro"/>
</dbReference>
<evidence type="ECO:0000256" key="4">
    <source>
        <dbReference type="PROSITE-ProRule" id="PRU00335"/>
    </source>
</evidence>
<dbReference type="Pfam" id="PF08360">
    <property type="entry name" value="TetR_C_5"/>
    <property type="match status" value="1"/>
</dbReference>
<dbReference type="Pfam" id="PF00440">
    <property type="entry name" value="TetR_N"/>
    <property type="match status" value="1"/>
</dbReference>
<comment type="caution">
    <text evidence="6">The sequence shown here is derived from an EMBL/GenBank/DDBJ whole genome shotgun (WGS) entry which is preliminary data.</text>
</comment>
<dbReference type="InterPro" id="IPR001647">
    <property type="entry name" value="HTH_TetR"/>
</dbReference>
<gene>
    <name evidence="6" type="ORF">AWU65_18515</name>
</gene>
<evidence type="ECO:0000256" key="2">
    <source>
        <dbReference type="ARBA" id="ARBA00023125"/>
    </source>
</evidence>
<evidence type="ECO:0000313" key="6">
    <source>
        <dbReference type="EMBL" id="KZS47774.1"/>
    </source>
</evidence>
<dbReference type="SUPFAM" id="SSF48498">
    <property type="entry name" value="Tetracyclin repressor-like, C-terminal domain"/>
    <property type="match status" value="1"/>
</dbReference>
<dbReference type="PROSITE" id="PS50977">
    <property type="entry name" value="HTH_TETR_2"/>
    <property type="match status" value="1"/>
</dbReference>
<accession>A0A163L397</accession>
<dbReference type="GeneID" id="97556760"/>
<keyword evidence="1" id="KW-0805">Transcription regulation</keyword>
<dbReference type="PROSITE" id="PS01081">
    <property type="entry name" value="HTH_TETR_1"/>
    <property type="match status" value="1"/>
</dbReference>
<reference evidence="6" key="1">
    <citation type="journal article" date="2016" name="Genome Announc.">
        <title>Draft genomes of two strains of Paenibacillus glucanolyticus with capability to degrade lignocellulose.</title>
        <authorList>
            <person name="Mathews S.L."/>
            <person name="Pawlak J."/>
            <person name="Grunden A.M."/>
        </authorList>
    </citation>
    <scope>NUCLEOTIDE SEQUENCE [LARGE SCALE GENOMIC DNA]</scope>
    <source>
        <strain evidence="6">SLM1</strain>
    </source>
</reference>
<evidence type="ECO:0000256" key="3">
    <source>
        <dbReference type="ARBA" id="ARBA00023163"/>
    </source>
</evidence>
<feature type="DNA-binding region" description="H-T-H motif" evidence="4">
    <location>
        <begin position="32"/>
        <end position="51"/>
    </location>
</feature>
<dbReference type="SUPFAM" id="SSF46689">
    <property type="entry name" value="Homeodomain-like"/>
    <property type="match status" value="1"/>
</dbReference>
<feature type="domain" description="HTH tetR-type" evidence="5">
    <location>
        <begin position="9"/>
        <end position="69"/>
    </location>
</feature>
<protein>
    <submittedName>
        <fullName evidence="6">TetR family transcriptional regulator</fullName>
    </submittedName>
</protein>
<keyword evidence="7" id="KW-1185">Reference proteome</keyword>
<name>A0A163L397_9BACL</name>
<dbReference type="PRINTS" id="PR00455">
    <property type="entry name" value="HTHTETR"/>
</dbReference>
<dbReference type="InterPro" id="IPR009057">
    <property type="entry name" value="Homeodomain-like_sf"/>
</dbReference>
<dbReference type="PANTHER" id="PTHR47506:SF6">
    <property type="entry name" value="HTH-TYPE TRANSCRIPTIONAL REPRESSOR NEMR"/>
    <property type="match status" value="1"/>
</dbReference>
<dbReference type="OrthoDB" id="9785164at2"/>
<dbReference type="Proteomes" id="UP000076796">
    <property type="component" value="Unassembled WGS sequence"/>
</dbReference>